<gene>
    <name evidence="1" type="ORF">EVAR_88600_1</name>
</gene>
<dbReference type="Proteomes" id="UP000299102">
    <property type="component" value="Unassembled WGS sequence"/>
</dbReference>
<keyword evidence="2" id="KW-1185">Reference proteome</keyword>
<sequence length="75" mass="8195">MITIYGAVCIKAWNRIDSLLEGNEWNNLSTPQRHGRIVIGSLGGYARGARGRGAPNLGRGVIQRPLQINISWLAP</sequence>
<reference evidence="1 2" key="1">
    <citation type="journal article" date="2019" name="Commun. Biol.">
        <title>The bagworm genome reveals a unique fibroin gene that provides high tensile strength.</title>
        <authorList>
            <person name="Kono N."/>
            <person name="Nakamura H."/>
            <person name="Ohtoshi R."/>
            <person name="Tomita M."/>
            <person name="Numata K."/>
            <person name="Arakawa K."/>
        </authorList>
    </citation>
    <scope>NUCLEOTIDE SEQUENCE [LARGE SCALE GENOMIC DNA]</scope>
</reference>
<name>A0A4C2A6E6_EUMVA</name>
<evidence type="ECO:0000313" key="1">
    <source>
        <dbReference type="EMBL" id="GBP94764.1"/>
    </source>
</evidence>
<dbReference type="AlphaFoldDB" id="A0A4C2A6E6"/>
<proteinExistence type="predicted"/>
<evidence type="ECO:0000313" key="2">
    <source>
        <dbReference type="Proteomes" id="UP000299102"/>
    </source>
</evidence>
<comment type="caution">
    <text evidence="1">The sequence shown here is derived from an EMBL/GenBank/DDBJ whole genome shotgun (WGS) entry which is preliminary data.</text>
</comment>
<accession>A0A4C2A6E6</accession>
<organism evidence="1 2">
    <name type="scientific">Eumeta variegata</name>
    <name type="common">Bagworm moth</name>
    <name type="synonym">Eumeta japonica</name>
    <dbReference type="NCBI Taxonomy" id="151549"/>
    <lineage>
        <taxon>Eukaryota</taxon>
        <taxon>Metazoa</taxon>
        <taxon>Ecdysozoa</taxon>
        <taxon>Arthropoda</taxon>
        <taxon>Hexapoda</taxon>
        <taxon>Insecta</taxon>
        <taxon>Pterygota</taxon>
        <taxon>Neoptera</taxon>
        <taxon>Endopterygota</taxon>
        <taxon>Lepidoptera</taxon>
        <taxon>Glossata</taxon>
        <taxon>Ditrysia</taxon>
        <taxon>Tineoidea</taxon>
        <taxon>Psychidae</taxon>
        <taxon>Oiketicinae</taxon>
        <taxon>Eumeta</taxon>
    </lineage>
</organism>
<protein>
    <submittedName>
        <fullName evidence="1">Uncharacterized protein</fullName>
    </submittedName>
</protein>
<dbReference type="EMBL" id="BGZK01002546">
    <property type="protein sequence ID" value="GBP94764.1"/>
    <property type="molecule type" value="Genomic_DNA"/>
</dbReference>